<comment type="caution">
    <text evidence="2">The sequence shown here is derived from an EMBL/GenBank/DDBJ whole genome shotgun (WGS) entry which is preliminary data.</text>
</comment>
<feature type="region of interest" description="Disordered" evidence="1">
    <location>
        <begin position="85"/>
        <end position="111"/>
    </location>
</feature>
<dbReference type="Proteomes" id="UP000565613">
    <property type="component" value="Unassembled WGS sequence"/>
</dbReference>
<dbReference type="EMBL" id="JABAGR010000013">
    <property type="protein sequence ID" value="NMF26724.1"/>
    <property type="molecule type" value="Genomic_DNA"/>
</dbReference>
<reference evidence="2 3" key="1">
    <citation type="submission" date="2020-04" db="EMBL/GenBank/DDBJ databases">
        <authorList>
            <person name="Hitch T.C.A."/>
            <person name="Wylensek D."/>
            <person name="Clavel T."/>
        </authorList>
    </citation>
    <scope>NUCLEOTIDE SEQUENCE [LARGE SCALE GENOMIC DNA]</scope>
    <source>
        <strain evidence="2 3">105184</strain>
    </source>
</reference>
<sequence>MARQYRVKVESSERPTLRVEVDGKPTVTFLLDTEIRAEEVFKSLDYSPEDTYELTGADSDNLQSQPFAAFVDFLRQVIAGINGLATGKDHQEPSQVALGEDEPSDWGDIPF</sequence>
<gene>
    <name evidence="2" type="ORF">HF885_09880</name>
</gene>
<proteinExistence type="predicted"/>
<evidence type="ECO:0000313" key="3">
    <source>
        <dbReference type="Proteomes" id="UP000565613"/>
    </source>
</evidence>
<evidence type="ECO:0000313" key="2">
    <source>
        <dbReference type="EMBL" id="NMF26724.1"/>
    </source>
</evidence>
<dbReference type="RefSeq" id="WP_170104748.1">
    <property type="nucleotide sequence ID" value="NZ_JABAGR010000013.1"/>
</dbReference>
<organism evidence="2 3">
    <name type="scientific">Parafannyhessea umbonata</name>
    <dbReference type="NCBI Taxonomy" id="604330"/>
    <lineage>
        <taxon>Bacteria</taxon>
        <taxon>Bacillati</taxon>
        <taxon>Actinomycetota</taxon>
        <taxon>Coriobacteriia</taxon>
        <taxon>Coriobacteriales</taxon>
        <taxon>Atopobiaceae</taxon>
        <taxon>Parafannyhessea</taxon>
    </lineage>
</organism>
<evidence type="ECO:0000256" key="1">
    <source>
        <dbReference type="SAM" id="MobiDB-lite"/>
    </source>
</evidence>
<protein>
    <submittedName>
        <fullName evidence="2">Uncharacterized protein</fullName>
    </submittedName>
</protein>
<accession>A0A7X9TC55</accession>
<dbReference type="AlphaFoldDB" id="A0A7X9TC55"/>
<name>A0A7X9TC55_9ACTN</name>